<name>A0A7R8V540_HERIL</name>
<dbReference type="OMA" id="CQMDIEQ"/>
<evidence type="ECO:0000256" key="5">
    <source>
        <dbReference type="SAM" id="Phobius"/>
    </source>
</evidence>
<dbReference type="InterPro" id="IPR001977">
    <property type="entry name" value="Depp_CoAkinase"/>
</dbReference>
<dbReference type="InterPro" id="IPR027417">
    <property type="entry name" value="P-loop_NTPase"/>
</dbReference>
<dbReference type="Gene3D" id="3.40.50.300">
    <property type="entry name" value="P-loop containing nucleotide triphosphate hydrolases"/>
    <property type="match status" value="1"/>
</dbReference>
<dbReference type="Pfam" id="PF01121">
    <property type="entry name" value="CoaE"/>
    <property type="match status" value="1"/>
</dbReference>
<evidence type="ECO:0000256" key="4">
    <source>
        <dbReference type="ARBA" id="ARBA00044157"/>
    </source>
</evidence>
<dbReference type="FunCoup" id="A0A7R8V540">
    <property type="interactions" value="786"/>
</dbReference>
<keyword evidence="3" id="KW-0067">ATP-binding</keyword>
<dbReference type="EMBL" id="LR899014">
    <property type="protein sequence ID" value="CAD7093008.1"/>
    <property type="molecule type" value="Genomic_DNA"/>
</dbReference>
<dbReference type="Proteomes" id="UP000594454">
    <property type="component" value="Chromosome 6"/>
</dbReference>
<dbReference type="NCBIfam" id="TIGR00152">
    <property type="entry name" value="dephospho-CoA kinase"/>
    <property type="match status" value="1"/>
</dbReference>
<dbReference type="SUPFAM" id="SSF52540">
    <property type="entry name" value="P-loop containing nucleoside triphosphate hydrolases"/>
    <property type="match status" value="1"/>
</dbReference>
<reference evidence="6 7" key="1">
    <citation type="submission" date="2020-11" db="EMBL/GenBank/DDBJ databases">
        <authorList>
            <person name="Wallbank WR R."/>
            <person name="Pardo Diaz C."/>
            <person name="Kozak K."/>
            <person name="Martin S."/>
            <person name="Jiggins C."/>
            <person name="Moest M."/>
            <person name="Warren A I."/>
            <person name="Generalovic N T."/>
            <person name="Byers J.R.P. K."/>
            <person name="Montejo-Kovacevich G."/>
            <person name="Yen C E."/>
        </authorList>
    </citation>
    <scope>NUCLEOTIDE SEQUENCE [LARGE SCALE GENOMIC DNA]</scope>
</reference>
<evidence type="ECO:0000313" key="7">
    <source>
        <dbReference type="Proteomes" id="UP000594454"/>
    </source>
</evidence>
<dbReference type="PANTHER" id="PTHR10695:SF46">
    <property type="entry name" value="BIFUNCTIONAL COENZYME A SYNTHASE-RELATED"/>
    <property type="match status" value="1"/>
</dbReference>
<keyword evidence="7" id="KW-1185">Reference proteome</keyword>
<dbReference type="PROSITE" id="PS51219">
    <property type="entry name" value="DPCK"/>
    <property type="match status" value="1"/>
</dbReference>
<evidence type="ECO:0000256" key="1">
    <source>
        <dbReference type="ARBA" id="ARBA00009018"/>
    </source>
</evidence>
<dbReference type="GO" id="GO:0015937">
    <property type="term" value="P:coenzyme A biosynthetic process"/>
    <property type="evidence" value="ECO:0007669"/>
    <property type="project" value="InterPro"/>
</dbReference>
<evidence type="ECO:0000256" key="3">
    <source>
        <dbReference type="ARBA" id="ARBA00022840"/>
    </source>
</evidence>
<dbReference type="GO" id="GO:0005737">
    <property type="term" value="C:cytoplasm"/>
    <property type="evidence" value="ECO:0007669"/>
    <property type="project" value="UniProtKB-ARBA"/>
</dbReference>
<dbReference type="FunFam" id="3.40.50.300:FF:000485">
    <property type="entry name" value="Dephospho-CoA kinase CAB5"/>
    <property type="match status" value="1"/>
</dbReference>
<dbReference type="InParanoid" id="A0A7R8V540"/>
<dbReference type="AlphaFoldDB" id="A0A7R8V540"/>
<feature type="transmembrane region" description="Helical" evidence="5">
    <location>
        <begin position="207"/>
        <end position="227"/>
    </location>
</feature>
<dbReference type="HAMAP" id="MF_00376">
    <property type="entry name" value="Dephospho_CoA_kinase"/>
    <property type="match status" value="1"/>
</dbReference>
<accession>A0A7R8V540</accession>
<organism evidence="6 7">
    <name type="scientific">Hermetia illucens</name>
    <name type="common">Black soldier fly</name>
    <dbReference type="NCBI Taxonomy" id="343691"/>
    <lineage>
        <taxon>Eukaryota</taxon>
        <taxon>Metazoa</taxon>
        <taxon>Ecdysozoa</taxon>
        <taxon>Arthropoda</taxon>
        <taxon>Hexapoda</taxon>
        <taxon>Insecta</taxon>
        <taxon>Pterygota</taxon>
        <taxon>Neoptera</taxon>
        <taxon>Endopterygota</taxon>
        <taxon>Diptera</taxon>
        <taxon>Brachycera</taxon>
        <taxon>Stratiomyomorpha</taxon>
        <taxon>Stratiomyidae</taxon>
        <taxon>Hermetiinae</taxon>
        <taxon>Hermetia</taxon>
    </lineage>
</organism>
<evidence type="ECO:0000256" key="2">
    <source>
        <dbReference type="ARBA" id="ARBA00022741"/>
    </source>
</evidence>
<dbReference type="PANTHER" id="PTHR10695">
    <property type="entry name" value="DEPHOSPHO-COA KINASE-RELATED"/>
    <property type="match status" value="1"/>
</dbReference>
<proteinExistence type="inferred from homology"/>
<keyword evidence="5" id="KW-0472">Membrane</keyword>
<gene>
    <name evidence="6" type="ORF">HERILL_LOCUS15324</name>
</gene>
<sequence>MFLVAVTGGIATGKSTVTKIFRENGVPVIDADLIARQVVEIGQPAYREIVEIFGDDVLKENGEINRDALGKIVFNNRELRGKLNQITHPRIHRRIFMEVIQNLLSGKKYVVMDLPLLFETGILIDFIYKIITVTCNDDLQTQRLMKRSNLTEEEARKRIESQMPLELKCQKSHFVIENSGDYSATESATLNILSVLNASKHHWRVRAYLLLGCSILIASLVYLGKVFNLF</sequence>
<dbReference type="OrthoDB" id="247245at2759"/>
<dbReference type="GO" id="GO:0004140">
    <property type="term" value="F:dephospho-CoA kinase activity"/>
    <property type="evidence" value="ECO:0007669"/>
    <property type="project" value="InterPro"/>
</dbReference>
<dbReference type="CDD" id="cd02022">
    <property type="entry name" value="DPCK"/>
    <property type="match status" value="1"/>
</dbReference>
<evidence type="ECO:0000313" key="6">
    <source>
        <dbReference type="EMBL" id="CAD7093008.1"/>
    </source>
</evidence>
<protein>
    <recommendedName>
        <fullName evidence="4">Dephospho-CoA kinase domain-containing protein</fullName>
    </recommendedName>
</protein>
<keyword evidence="5" id="KW-1133">Transmembrane helix</keyword>
<dbReference type="GO" id="GO:0005524">
    <property type="term" value="F:ATP binding"/>
    <property type="evidence" value="ECO:0007669"/>
    <property type="project" value="UniProtKB-KW"/>
</dbReference>
<keyword evidence="2" id="KW-0547">Nucleotide-binding</keyword>
<keyword evidence="5" id="KW-0812">Transmembrane</keyword>
<comment type="similarity">
    <text evidence="1">Belongs to the CoaE family.</text>
</comment>